<organism evidence="17 18">
    <name type="scientific">Paralvinella palmiformis</name>
    <dbReference type="NCBI Taxonomy" id="53620"/>
    <lineage>
        <taxon>Eukaryota</taxon>
        <taxon>Metazoa</taxon>
        <taxon>Spiralia</taxon>
        <taxon>Lophotrochozoa</taxon>
        <taxon>Annelida</taxon>
        <taxon>Polychaeta</taxon>
        <taxon>Sedentaria</taxon>
        <taxon>Canalipalpata</taxon>
        <taxon>Terebellida</taxon>
        <taxon>Terebelliformia</taxon>
        <taxon>Alvinellidae</taxon>
        <taxon>Paralvinella</taxon>
    </lineage>
</organism>
<protein>
    <recommendedName>
        <fullName evidence="4">Mitogen-activated protein kinase kinase kinase 7</fullName>
        <ecNumber evidence="3">2.7.11.25</ecNumber>
    </recommendedName>
</protein>
<dbReference type="GO" id="GO:0046872">
    <property type="term" value="F:metal ion binding"/>
    <property type="evidence" value="ECO:0007669"/>
    <property type="project" value="UniProtKB-KW"/>
</dbReference>
<keyword evidence="6" id="KW-0808">Transferase</keyword>
<keyword evidence="10 14" id="KW-0067">ATP-binding</keyword>
<dbReference type="Proteomes" id="UP001208570">
    <property type="component" value="Unassembled WGS sequence"/>
</dbReference>
<comment type="catalytic activity">
    <reaction evidence="12">
        <text>L-threonyl-[protein] + ATP = O-phospho-L-threonyl-[protein] + ADP + H(+)</text>
        <dbReference type="Rhea" id="RHEA:46608"/>
        <dbReference type="Rhea" id="RHEA-COMP:11060"/>
        <dbReference type="Rhea" id="RHEA-COMP:11605"/>
        <dbReference type="ChEBI" id="CHEBI:15378"/>
        <dbReference type="ChEBI" id="CHEBI:30013"/>
        <dbReference type="ChEBI" id="CHEBI:30616"/>
        <dbReference type="ChEBI" id="CHEBI:61977"/>
        <dbReference type="ChEBI" id="CHEBI:456216"/>
        <dbReference type="EC" id="2.7.11.25"/>
    </reaction>
</comment>
<evidence type="ECO:0000313" key="18">
    <source>
        <dbReference type="Proteomes" id="UP001208570"/>
    </source>
</evidence>
<dbReference type="InterPro" id="IPR017441">
    <property type="entry name" value="Protein_kinase_ATP_BS"/>
</dbReference>
<keyword evidence="5" id="KW-0723">Serine/threonine-protein kinase</keyword>
<feature type="region of interest" description="Disordered" evidence="15">
    <location>
        <begin position="447"/>
        <end position="474"/>
    </location>
</feature>
<dbReference type="InterPro" id="IPR000719">
    <property type="entry name" value="Prot_kinase_dom"/>
</dbReference>
<comment type="similarity">
    <text evidence="2">Belongs to the protein kinase superfamily. STE Ser/Thr protein kinase family. MAP kinase kinase kinase subfamily.</text>
</comment>
<dbReference type="GO" id="GO:0009893">
    <property type="term" value="P:positive regulation of metabolic process"/>
    <property type="evidence" value="ECO:0007669"/>
    <property type="project" value="UniProtKB-ARBA"/>
</dbReference>
<feature type="compositionally biased region" description="Basic and acidic residues" evidence="15">
    <location>
        <begin position="591"/>
        <end position="601"/>
    </location>
</feature>
<evidence type="ECO:0000256" key="7">
    <source>
        <dbReference type="ARBA" id="ARBA00022723"/>
    </source>
</evidence>
<dbReference type="GO" id="GO:0004709">
    <property type="term" value="F:MAP kinase kinase kinase activity"/>
    <property type="evidence" value="ECO:0007669"/>
    <property type="project" value="UniProtKB-EC"/>
</dbReference>
<dbReference type="SMART" id="SM00220">
    <property type="entry name" value="S_TKc"/>
    <property type="match status" value="1"/>
</dbReference>
<dbReference type="GO" id="GO:0043123">
    <property type="term" value="P:positive regulation of canonical NF-kappaB signal transduction"/>
    <property type="evidence" value="ECO:0007669"/>
    <property type="project" value="TreeGrafter"/>
</dbReference>
<evidence type="ECO:0000256" key="8">
    <source>
        <dbReference type="ARBA" id="ARBA00022741"/>
    </source>
</evidence>
<evidence type="ECO:0000313" key="17">
    <source>
        <dbReference type="EMBL" id="KAK2146151.1"/>
    </source>
</evidence>
<accession>A0AAD9J4Z4</accession>
<dbReference type="InterPro" id="IPR008271">
    <property type="entry name" value="Ser/Thr_kinase_AS"/>
</dbReference>
<dbReference type="GO" id="GO:0019899">
    <property type="term" value="F:enzyme binding"/>
    <property type="evidence" value="ECO:0007669"/>
    <property type="project" value="UniProtKB-ARBA"/>
</dbReference>
<evidence type="ECO:0000259" key="16">
    <source>
        <dbReference type="PROSITE" id="PS50011"/>
    </source>
</evidence>
<reference evidence="17" key="1">
    <citation type="journal article" date="2023" name="Mol. Biol. Evol.">
        <title>Third-Generation Sequencing Reveals the Adaptive Role of the Epigenome in Three Deep-Sea Polychaetes.</title>
        <authorList>
            <person name="Perez M."/>
            <person name="Aroh O."/>
            <person name="Sun Y."/>
            <person name="Lan Y."/>
            <person name="Juniper S.K."/>
            <person name="Young C.R."/>
            <person name="Angers B."/>
            <person name="Qian P.Y."/>
        </authorList>
    </citation>
    <scope>NUCLEOTIDE SEQUENCE</scope>
    <source>
        <strain evidence="17">P08H-3</strain>
    </source>
</reference>
<evidence type="ECO:0000256" key="1">
    <source>
        <dbReference type="ARBA" id="ARBA00001946"/>
    </source>
</evidence>
<dbReference type="GO" id="GO:0005524">
    <property type="term" value="F:ATP binding"/>
    <property type="evidence" value="ECO:0007669"/>
    <property type="project" value="UniProtKB-UniRule"/>
</dbReference>
<evidence type="ECO:0000256" key="2">
    <source>
        <dbReference type="ARBA" id="ARBA00006529"/>
    </source>
</evidence>
<feature type="domain" description="Protein kinase" evidence="16">
    <location>
        <begin position="15"/>
        <end position="256"/>
    </location>
</feature>
<dbReference type="PANTHER" id="PTHR46716:SF1">
    <property type="entry name" value="MITOGEN-ACTIVATED PROTEIN KINASE KINASE KINASE 7"/>
    <property type="match status" value="1"/>
</dbReference>
<dbReference type="EC" id="2.7.11.25" evidence="3"/>
<comment type="caution">
    <text evidence="17">The sequence shown here is derived from an EMBL/GenBank/DDBJ whole genome shotgun (WGS) entry which is preliminary data.</text>
</comment>
<feature type="region of interest" description="Disordered" evidence="15">
    <location>
        <begin position="591"/>
        <end position="611"/>
    </location>
</feature>
<dbReference type="InterPro" id="IPR001245">
    <property type="entry name" value="Ser-Thr/Tyr_kinase_cat_dom"/>
</dbReference>
<keyword evidence="7" id="KW-0479">Metal-binding</keyword>
<gene>
    <name evidence="17" type="ORF">LSH36_628g00007</name>
</gene>
<dbReference type="Gene3D" id="1.10.510.10">
    <property type="entry name" value="Transferase(Phosphotransferase) domain 1"/>
    <property type="match status" value="1"/>
</dbReference>
<dbReference type="PANTHER" id="PTHR46716">
    <property type="entry name" value="MITOGEN-ACTIVATED PROTEIN KINASE KINASE KINASE 7"/>
    <property type="match status" value="1"/>
</dbReference>
<proteinExistence type="inferred from homology"/>
<evidence type="ECO:0000256" key="9">
    <source>
        <dbReference type="ARBA" id="ARBA00022777"/>
    </source>
</evidence>
<evidence type="ECO:0000256" key="4">
    <source>
        <dbReference type="ARBA" id="ARBA00017660"/>
    </source>
</evidence>
<evidence type="ECO:0000256" key="15">
    <source>
        <dbReference type="SAM" id="MobiDB-lite"/>
    </source>
</evidence>
<dbReference type="FunFam" id="1.10.510.10:FF:000143">
    <property type="entry name" value="Mitogen-activated protein kinase kinase kinase 7"/>
    <property type="match status" value="1"/>
</dbReference>
<keyword evidence="8 14" id="KW-0547">Nucleotide-binding</keyword>
<dbReference type="GO" id="GO:0043410">
    <property type="term" value="P:positive regulation of MAPK cascade"/>
    <property type="evidence" value="ECO:0007669"/>
    <property type="project" value="UniProtKB-ARBA"/>
</dbReference>
<feature type="region of interest" description="Disordered" evidence="15">
    <location>
        <begin position="261"/>
        <end position="293"/>
    </location>
</feature>
<keyword evidence="9" id="KW-0418">Kinase</keyword>
<evidence type="ECO:0000256" key="10">
    <source>
        <dbReference type="ARBA" id="ARBA00022840"/>
    </source>
</evidence>
<dbReference type="SUPFAM" id="SSF56112">
    <property type="entry name" value="Protein kinase-like (PK-like)"/>
    <property type="match status" value="1"/>
</dbReference>
<comment type="catalytic activity">
    <reaction evidence="13">
        <text>L-seryl-[protein] + ATP = O-phospho-L-seryl-[protein] + ADP + H(+)</text>
        <dbReference type="Rhea" id="RHEA:17989"/>
        <dbReference type="Rhea" id="RHEA-COMP:9863"/>
        <dbReference type="Rhea" id="RHEA-COMP:11604"/>
        <dbReference type="ChEBI" id="CHEBI:15378"/>
        <dbReference type="ChEBI" id="CHEBI:29999"/>
        <dbReference type="ChEBI" id="CHEBI:30616"/>
        <dbReference type="ChEBI" id="CHEBI:83421"/>
        <dbReference type="ChEBI" id="CHEBI:456216"/>
        <dbReference type="EC" id="2.7.11.25"/>
    </reaction>
</comment>
<evidence type="ECO:0000256" key="12">
    <source>
        <dbReference type="ARBA" id="ARBA00047559"/>
    </source>
</evidence>
<feature type="compositionally biased region" description="Polar residues" evidence="15">
    <location>
        <begin position="264"/>
        <end position="274"/>
    </location>
</feature>
<dbReference type="PROSITE" id="PS00107">
    <property type="entry name" value="PROTEIN_KINASE_ATP"/>
    <property type="match status" value="1"/>
</dbReference>
<comment type="cofactor">
    <cofactor evidence="1">
        <name>Mg(2+)</name>
        <dbReference type="ChEBI" id="CHEBI:18420"/>
    </cofactor>
</comment>
<evidence type="ECO:0000256" key="14">
    <source>
        <dbReference type="PROSITE-ProRule" id="PRU10141"/>
    </source>
</evidence>
<evidence type="ECO:0000256" key="11">
    <source>
        <dbReference type="ARBA" id="ARBA00022842"/>
    </source>
</evidence>
<dbReference type="GO" id="GO:0006955">
    <property type="term" value="P:immune response"/>
    <property type="evidence" value="ECO:0007669"/>
    <property type="project" value="TreeGrafter"/>
</dbReference>
<evidence type="ECO:0000256" key="13">
    <source>
        <dbReference type="ARBA" id="ARBA00048329"/>
    </source>
</evidence>
<dbReference type="PRINTS" id="PR00109">
    <property type="entry name" value="TYRKINASE"/>
</dbReference>
<dbReference type="AlphaFoldDB" id="A0AAD9J4Z4"/>
<dbReference type="CDD" id="cd14058">
    <property type="entry name" value="STKc_TAK1"/>
    <property type="match status" value="1"/>
</dbReference>
<dbReference type="PROSITE" id="PS00108">
    <property type="entry name" value="PROTEIN_KINASE_ST"/>
    <property type="match status" value="1"/>
</dbReference>
<sequence length="611" mass="68046">MEGSSFVEEIDHNELKDLEVIGRGAFGVVSRARWRKIDVAVKRIETETERKAFVTELKQLSRVHHPNIVTLYGACTKPPVSLLHGVGPRPSYTLGHAMSWCLQCALGVEYLHGMKPRPLIHRDLKPPNLLLICNGTKLKICDFGTACDAQTYMTNNKGSAAWMAPEVFEGSKYSEKCDVFSWGIILWEVLTRMKPFDEIGGPAFRIMWAVHNGHRPPLISNCPKAIQKLMTRCWSPNPMERPSINEFSKGGEQPLIYPSEETEVSGTSPTSSVLGSVYDTPPPTNPSLGTNSSSAMRALRDTVKMAFDNAGLGEPVPIREPVTPTVKPIVIEHCHDLMLYDNSDHDNVLLIQQDDNINWRRTSAPASLAASRENLLDKSSRSSTPSIELYKRYSADLSKLADTNFLVEGVAAVSNAAKPPVIGHRRTGSHGTPYFLSLPNSNLLAPNWSQPASAGPRGHKRTGSHGNTPFKPSDAVDLAMTHSQTVPADLNHTPTAATAQIGLPPNMSKEQMLDNMAHIHLDYQLQLAEQFCRIQLEIKLLEERNKDLQQELVEDEQLELSNTKLVEEYTRLVAENENLNLLKKNLKKSMESWKREHEKDGSAQNVKPRRI</sequence>
<evidence type="ECO:0000256" key="5">
    <source>
        <dbReference type="ARBA" id="ARBA00022527"/>
    </source>
</evidence>
<dbReference type="Pfam" id="PF07714">
    <property type="entry name" value="PK_Tyr_Ser-Thr"/>
    <property type="match status" value="1"/>
</dbReference>
<evidence type="ECO:0000256" key="6">
    <source>
        <dbReference type="ARBA" id="ARBA00022679"/>
    </source>
</evidence>
<name>A0AAD9J4Z4_9ANNE</name>
<dbReference type="InterPro" id="IPR011009">
    <property type="entry name" value="Kinase-like_dom_sf"/>
</dbReference>
<dbReference type="Gene3D" id="3.30.200.20">
    <property type="entry name" value="Phosphorylase Kinase, domain 1"/>
    <property type="match status" value="1"/>
</dbReference>
<keyword evidence="11" id="KW-0460">Magnesium</keyword>
<feature type="binding site" evidence="14">
    <location>
        <position position="42"/>
    </location>
    <ligand>
        <name>ATP</name>
        <dbReference type="ChEBI" id="CHEBI:30616"/>
    </ligand>
</feature>
<dbReference type="EMBL" id="JAODUP010000628">
    <property type="protein sequence ID" value="KAK2146151.1"/>
    <property type="molecule type" value="Genomic_DNA"/>
</dbReference>
<dbReference type="PROSITE" id="PS50011">
    <property type="entry name" value="PROTEIN_KINASE_DOM"/>
    <property type="match status" value="1"/>
</dbReference>
<keyword evidence="18" id="KW-1185">Reference proteome</keyword>
<evidence type="ECO:0000256" key="3">
    <source>
        <dbReference type="ARBA" id="ARBA00012406"/>
    </source>
</evidence>
<dbReference type="GO" id="GO:0007254">
    <property type="term" value="P:JNK cascade"/>
    <property type="evidence" value="ECO:0007669"/>
    <property type="project" value="TreeGrafter"/>
</dbReference>